<evidence type="ECO:0000313" key="3">
    <source>
        <dbReference type="EMBL" id="KAF6832769.1"/>
    </source>
</evidence>
<dbReference type="EMBL" id="WIGO01000066">
    <property type="protein sequence ID" value="KAF6832769.1"/>
    <property type="molecule type" value="Genomic_DNA"/>
</dbReference>
<keyword evidence="2" id="KW-0472">Membrane</keyword>
<feature type="transmembrane region" description="Helical" evidence="2">
    <location>
        <begin position="62"/>
        <end position="87"/>
    </location>
</feature>
<keyword evidence="2" id="KW-1133">Transmembrane helix</keyword>
<dbReference type="AlphaFoldDB" id="A0A8H6KJQ0"/>
<feature type="compositionally biased region" description="Basic and acidic residues" evidence="1">
    <location>
        <begin position="363"/>
        <end position="380"/>
    </location>
</feature>
<feature type="transmembrane region" description="Helical" evidence="2">
    <location>
        <begin position="305"/>
        <end position="328"/>
    </location>
</feature>
<dbReference type="Proteomes" id="UP000654918">
    <property type="component" value="Unassembled WGS sequence"/>
</dbReference>
<feature type="region of interest" description="Disordered" evidence="1">
    <location>
        <begin position="357"/>
        <end position="387"/>
    </location>
</feature>
<sequence>MAFINSSNPNVVEDLLVRAILQAVIFVATGTVLVCSLYKVAQDSSFSWHFLRAMRIAMGRLLSDELAHLILSYLFVDVAASTTHYAALYGNTVYTVWVRDVSLAGNYIYAIATLFEGAAHAALFATLFKLCKGVVDTSLTRESFDGCFMKPAGTMLRMVTATVLVLIATAVSAVEIACLVRQGMLNDAAEEAYKDKLAGKDMSLETAIEFFNGYGDAGELDLLARRLNAALQCAFLIVALGVIAGAVNVWKRSRAESPVHKSRKYSNWVLGASILWLIRNVWMVVRTMYITDITEVISTNKFVAHYAIIDVIMNAIPTFFVFIICYALSIKGRSKSADGEAALREDGTLMEQPTMYEPMQQHRGYEPVKPADERGQEREGNMPGYAM</sequence>
<feature type="transmembrane region" description="Helical" evidence="2">
    <location>
        <begin position="158"/>
        <end position="177"/>
    </location>
</feature>
<evidence type="ECO:0000313" key="4">
    <source>
        <dbReference type="Proteomes" id="UP000654918"/>
    </source>
</evidence>
<keyword evidence="4" id="KW-1185">Reference proteome</keyword>
<reference evidence="3" key="1">
    <citation type="journal article" date="2020" name="Phytopathology">
        <title>Genome Sequence Resources of Colletotrichum truncatum, C. plurivorum, C. musicola, and C. sojae: Four Species Pathogenic to Soybean (Glycine max).</title>
        <authorList>
            <person name="Rogerio F."/>
            <person name="Boufleur T.R."/>
            <person name="Ciampi-Guillardi M."/>
            <person name="Sukno S.A."/>
            <person name="Thon M.R."/>
            <person name="Massola Junior N.S."/>
            <person name="Baroncelli R."/>
        </authorList>
    </citation>
    <scope>NUCLEOTIDE SEQUENCE</scope>
    <source>
        <strain evidence="3">LFN00145</strain>
    </source>
</reference>
<proteinExistence type="predicted"/>
<gene>
    <name evidence="3" type="ORF">CPLU01_06003</name>
</gene>
<protein>
    <submittedName>
        <fullName evidence="3">Uncharacterized protein</fullName>
    </submittedName>
</protein>
<evidence type="ECO:0000256" key="1">
    <source>
        <dbReference type="SAM" id="MobiDB-lite"/>
    </source>
</evidence>
<feature type="transmembrane region" description="Helical" evidence="2">
    <location>
        <begin position="20"/>
        <end position="41"/>
    </location>
</feature>
<accession>A0A8H6KJQ0</accession>
<organism evidence="3 4">
    <name type="scientific">Colletotrichum plurivorum</name>
    <dbReference type="NCBI Taxonomy" id="2175906"/>
    <lineage>
        <taxon>Eukaryota</taxon>
        <taxon>Fungi</taxon>
        <taxon>Dikarya</taxon>
        <taxon>Ascomycota</taxon>
        <taxon>Pezizomycotina</taxon>
        <taxon>Sordariomycetes</taxon>
        <taxon>Hypocreomycetidae</taxon>
        <taxon>Glomerellales</taxon>
        <taxon>Glomerellaceae</taxon>
        <taxon>Colletotrichum</taxon>
        <taxon>Colletotrichum orchidearum species complex</taxon>
    </lineage>
</organism>
<comment type="caution">
    <text evidence="3">The sequence shown here is derived from an EMBL/GenBank/DDBJ whole genome shotgun (WGS) entry which is preliminary data.</text>
</comment>
<keyword evidence="2" id="KW-0812">Transmembrane</keyword>
<name>A0A8H6KJQ0_9PEZI</name>
<feature type="transmembrane region" description="Helical" evidence="2">
    <location>
        <begin position="229"/>
        <end position="247"/>
    </location>
</feature>
<feature type="transmembrane region" description="Helical" evidence="2">
    <location>
        <begin position="268"/>
        <end position="285"/>
    </location>
</feature>
<evidence type="ECO:0000256" key="2">
    <source>
        <dbReference type="SAM" id="Phobius"/>
    </source>
</evidence>
<feature type="transmembrane region" description="Helical" evidence="2">
    <location>
        <begin position="107"/>
        <end position="128"/>
    </location>
</feature>